<dbReference type="EMBL" id="CAKKLH010000224">
    <property type="protein sequence ID" value="CAH0106587.1"/>
    <property type="molecule type" value="Genomic_DNA"/>
</dbReference>
<organism evidence="2 3">
    <name type="scientific">Daphnia galeata</name>
    <dbReference type="NCBI Taxonomy" id="27404"/>
    <lineage>
        <taxon>Eukaryota</taxon>
        <taxon>Metazoa</taxon>
        <taxon>Ecdysozoa</taxon>
        <taxon>Arthropoda</taxon>
        <taxon>Crustacea</taxon>
        <taxon>Branchiopoda</taxon>
        <taxon>Diplostraca</taxon>
        <taxon>Cladocera</taxon>
        <taxon>Anomopoda</taxon>
        <taxon>Daphniidae</taxon>
        <taxon>Daphnia</taxon>
    </lineage>
</organism>
<proteinExistence type="predicted"/>
<feature type="signal peptide" evidence="1">
    <location>
        <begin position="1"/>
        <end position="23"/>
    </location>
</feature>
<comment type="caution">
    <text evidence="2">The sequence shown here is derived from an EMBL/GenBank/DDBJ whole genome shotgun (WGS) entry which is preliminary data.</text>
</comment>
<feature type="chain" id="PRO_5035304278" evidence="1">
    <location>
        <begin position="24"/>
        <end position="257"/>
    </location>
</feature>
<gene>
    <name evidence="2" type="ORF">DGAL_LOCUS9743</name>
</gene>
<protein>
    <submittedName>
        <fullName evidence="2">Uncharacterized protein</fullName>
    </submittedName>
</protein>
<evidence type="ECO:0000313" key="2">
    <source>
        <dbReference type="EMBL" id="CAH0106587.1"/>
    </source>
</evidence>
<evidence type="ECO:0000313" key="3">
    <source>
        <dbReference type="Proteomes" id="UP000789390"/>
    </source>
</evidence>
<accession>A0A8J2RSK2</accession>
<sequence>MAIAKLLLCLTSLVILTASPAFCAPQLWNFGWPAQPESISRLPAKPFMPTEAFPNKPLPFLPSPFSLPAITAGPQRNVVMAAQPRTLQTQDIVPESRLFSGTTTGVPKPQSKLAEAEVITTASSVSVDTTTELSQSTDAVKIISTTTALPPKRVITTTPSASIKTETSSTDMFSQQNMIEFIPAGVAALGAALGRDGCALKAACLAGKLVPPSLHGQGMMLFAAESFVPAQWKEVFRAAKSSMLDKNTQDCSSFSCF</sequence>
<dbReference type="Proteomes" id="UP000789390">
    <property type="component" value="Unassembled WGS sequence"/>
</dbReference>
<keyword evidence="3" id="KW-1185">Reference proteome</keyword>
<reference evidence="2" key="1">
    <citation type="submission" date="2021-11" db="EMBL/GenBank/DDBJ databases">
        <authorList>
            <person name="Schell T."/>
        </authorList>
    </citation>
    <scope>NUCLEOTIDE SEQUENCE</scope>
    <source>
        <strain evidence="2">M5</strain>
    </source>
</reference>
<dbReference type="AlphaFoldDB" id="A0A8J2RSK2"/>
<name>A0A8J2RSK2_9CRUS</name>
<keyword evidence="1" id="KW-0732">Signal</keyword>
<evidence type="ECO:0000256" key="1">
    <source>
        <dbReference type="SAM" id="SignalP"/>
    </source>
</evidence>
<dbReference type="OrthoDB" id="6360955at2759"/>